<reference evidence="2 3" key="1">
    <citation type="journal article" date="2024" name="Nat. Commun.">
        <title>Phylogenomics reveals the evolutionary origins of lichenization in chlorophyte algae.</title>
        <authorList>
            <person name="Puginier C."/>
            <person name="Libourel C."/>
            <person name="Otte J."/>
            <person name="Skaloud P."/>
            <person name="Haon M."/>
            <person name="Grisel S."/>
            <person name="Petersen M."/>
            <person name="Berrin J.G."/>
            <person name="Delaux P.M."/>
            <person name="Dal Grande F."/>
            <person name="Keller J."/>
        </authorList>
    </citation>
    <scope>NUCLEOTIDE SEQUENCE [LARGE SCALE GENOMIC DNA]</scope>
    <source>
        <strain evidence="2 3">SAG 2145</strain>
    </source>
</reference>
<dbReference type="EMBL" id="JALJOS010000035">
    <property type="protein sequence ID" value="KAK9821903.1"/>
    <property type="molecule type" value="Genomic_DNA"/>
</dbReference>
<protein>
    <submittedName>
        <fullName evidence="2">Uncharacterized protein</fullName>
    </submittedName>
</protein>
<evidence type="ECO:0000256" key="1">
    <source>
        <dbReference type="SAM" id="Phobius"/>
    </source>
</evidence>
<sequence length="522" mass="58592">MGSSRAVGRSAMANRAFQLLAMALTSMVLLGLFYIAPYSQHASQIWASGGGVSSEPFGRPLVRRQLAAFDWSRQDIQEPPTGTLVVHTFSNTDTEYRRNLEYFVDKAIQEDDGCRYIIVVQQEADGRPVLGLPDLPSNAHYEFHHNTCFDYGTVGWLLEQGKFDPHGYKHYVFINSSVRGPYLPAHWPKDLHWSSVLTSRLSEKVKLVGPTINCEGSHRGGEFASIWRMNPHVQSYVMATDQVGMDLLVEDERVFSCHADFHDTIYFSELGASAVILEAGYTLDSLMLRYQGVDWQDKANWQCNHGVNPTGEHHYDGMTLDPLEVVFVKMKAHIRQLGWSNAVQAGHYERWQNAKAAPDILTNEWVTKGDELRLPRILVRQYMGDDCFDHDYYRRHNGDLPTSMQTANGALWRHFVMHGEHEGRRFRFSCTPQLPSDAKAAYAEAQAVAQAAAGTTALPQQLLQQPSQQEQQQQTNPGHLAICAKLFGSPFQENLSGIGLKAGAMPLFGGHNDYMKAFLGCP</sequence>
<comment type="caution">
    <text evidence="2">The sequence shown here is derived from an EMBL/GenBank/DDBJ whole genome shotgun (WGS) entry which is preliminary data.</text>
</comment>
<evidence type="ECO:0000313" key="2">
    <source>
        <dbReference type="EMBL" id="KAK9821903.1"/>
    </source>
</evidence>
<proteinExistence type="predicted"/>
<keyword evidence="3" id="KW-1185">Reference proteome</keyword>
<organism evidence="2 3">
    <name type="scientific">Apatococcus lobatus</name>
    <dbReference type="NCBI Taxonomy" id="904363"/>
    <lineage>
        <taxon>Eukaryota</taxon>
        <taxon>Viridiplantae</taxon>
        <taxon>Chlorophyta</taxon>
        <taxon>core chlorophytes</taxon>
        <taxon>Trebouxiophyceae</taxon>
        <taxon>Chlorellales</taxon>
        <taxon>Chlorellaceae</taxon>
        <taxon>Apatococcus</taxon>
    </lineage>
</organism>
<evidence type="ECO:0000313" key="3">
    <source>
        <dbReference type="Proteomes" id="UP001438707"/>
    </source>
</evidence>
<accession>A0AAW1QKB0</accession>
<name>A0AAW1QKB0_9CHLO</name>
<keyword evidence="1" id="KW-1133">Transmembrane helix</keyword>
<dbReference type="Proteomes" id="UP001438707">
    <property type="component" value="Unassembled WGS sequence"/>
</dbReference>
<gene>
    <name evidence="2" type="ORF">WJX74_011105</name>
</gene>
<keyword evidence="1" id="KW-0812">Transmembrane</keyword>
<dbReference type="AlphaFoldDB" id="A0AAW1QKB0"/>
<keyword evidence="1" id="KW-0472">Membrane</keyword>
<feature type="transmembrane region" description="Helical" evidence="1">
    <location>
        <begin position="12"/>
        <end position="35"/>
    </location>
</feature>